<evidence type="ECO:0000313" key="7">
    <source>
        <dbReference type="EMBL" id="SOC39964.1"/>
    </source>
</evidence>
<evidence type="ECO:0000256" key="3">
    <source>
        <dbReference type="ARBA" id="ARBA00022692"/>
    </source>
</evidence>
<gene>
    <name evidence="7" type="ORF">SAMN05877842_106210</name>
</gene>
<sequence length="483" mass="52683">MKGYLIMKTTEILTENKQKNKSKKSRFKVPHVFALLFFIILIAVALTYIIPAGEFDRVEDPVTGRTLVVEGTYENVPQNPVSIIDIPGLIITGINEASAIILFLFVVGGSFRIITSTGAFDAGIRAVTTKLGNKDILIIPLLILIFAICGATVGMTIEAVGLVPLMIAFARSMKYDAITGMAIVLLGCFSGFIAGLMNPFTVGVAQQIAGLPMFSGMWLRAIIMVVLIIVSSIYIIRYAKKVKADPTKSLVYELEQKQRDNALELNPDFKLKLNHYLILLTFMSGIGLLIWGVITKHWYLEQMAALFLAMGILSGIFAGFSSSRIAEEFVEGAKSVTLGALIVGIAMAITVALREGQIIDSLINGIASIIMILPDFLKVISIYLFQNVINFFINSGSGQATVTMPIMVPLGELVGITRQTTVLSFHLGDGFTNLIYPTASTLMAYLATAGIGYDKWVRFIWPLVLIFVAIGAVFVVFAHIIQY</sequence>
<dbReference type="Proteomes" id="UP000219252">
    <property type="component" value="Unassembled WGS sequence"/>
</dbReference>
<evidence type="ECO:0000256" key="2">
    <source>
        <dbReference type="ARBA" id="ARBA00022475"/>
    </source>
</evidence>
<protein>
    <submittedName>
        <fullName evidence="7">Uncharacterized ion transporter superfamily protein YfcC</fullName>
    </submittedName>
</protein>
<feature type="transmembrane region" description="Helical" evidence="6">
    <location>
        <begin position="332"/>
        <end position="353"/>
    </location>
</feature>
<feature type="transmembrane region" description="Helical" evidence="6">
    <location>
        <begin position="434"/>
        <end position="453"/>
    </location>
</feature>
<dbReference type="PANTHER" id="PTHR43652:SF6">
    <property type="entry name" value="ARGININE REPRESSOR"/>
    <property type="match status" value="1"/>
</dbReference>
<name>A0A285UDF3_9BACL</name>
<evidence type="ECO:0000313" key="8">
    <source>
        <dbReference type="Proteomes" id="UP000219252"/>
    </source>
</evidence>
<evidence type="ECO:0000256" key="4">
    <source>
        <dbReference type="ARBA" id="ARBA00022989"/>
    </source>
</evidence>
<keyword evidence="8" id="KW-1185">Reference proteome</keyword>
<proteinExistence type="predicted"/>
<dbReference type="GO" id="GO:0005886">
    <property type="term" value="C:plasma membrane"/>
    <property type="evidence" value="ECO:0007669"/>
    <property type="project" value="UniProtKB-SubCell"/>
</dbReference>
<feature type="transmembrane region" description="Helical" evidence="6">
    <location>
        <begin position="273"/>
        <end position="294"/>
    </location>
</feature>
<feature type="transmembrane region" description="Helical" evidence="6">
    <location>
        <begin position="460"/>
        <end position="481"/>
    </location>
</feature>
<feature type="transmembrane region" description="Helical" evidence="6">
    <location>
        <begin position="97"/>
        <end position="115"/>
    </location>
</feature>
<dbReference type="EMBL" id="OBQC01000006">
    <property type="protein sequence ID" value="SOC39964.1"/>
    <property type="molecule type" value="Genomic_DNA"/>
</dbReference>
<feature type="transmembrane region" description="Helical" evidence="6">
    <location>
        <begin position="29"/>
        <end position="50"/>
    </location>
</feature>
<dbReference type="AlphaFoldDB" id="A0A285UDF3"/>
<reference evidence="8" key="1">
    <citation type="submission" date="2017-08" db="EMBL/GenBank/DDBJ databases">
        <authorList>
            <person name="Varghese N."/>
            <person name="Submissions S."/>
        </authorList>
    </citation>
    <scope>NUCLEOTIDE SEQUENCE [LARGE SCALE GENOMIC DNA]</scope>
    <source>
        <strain evidence="8">JC23</strain>
    </source>
</reference>
<accession>A0A285UDF3</accession>
<feature type="transmembrane region" description="Helical" evidence="6">
    <location>
        <begin position="136"/>
        <end position="157"/>
    </location>
</feature>
<feature type="transmembrane region" description="Helical" evidence="6">
    <location>
        <begin position="306"/>
        <end position="326"/>
    </location>
</feature>
<organism evidence="7 8">
    <name type="scientific">Ureibacillus acetophenoni</name>
    <dbReference type="NCBI Taxonomy" id="614649"/>
    <lineage>
        <taxon>Bacteria</taxon>
        <taxon>Bacillati</taxon>
        <taxon>Bacillota</taxon>
        <taxon>Bacilli</taxon>
        <taxon>Bacillales</taxon>
        <taxon>Caryophanaceae</taxon>
        <taxon>Ureibacillus</taxon>
    </lineage>
</organism>
<evidence type="ECO:0000256" key="5">
    <source>
        <dbReference type="ARBA" id="ARBA00023136"/>
    </source>
</evidence>
<feature type="transmembrane region" description="Helical" evidence="6">
    <location>
        <begin position="365"/>
        <end position="385"/>
    </location>
</feature>
<keyword evidence="4 6" id="KW-1133">Transmembrane helix</keyword>
<evidence type="ECO:0000256" key="6">
    <source>
        <dbReference type="SAM" id="Phobius"/>
    </source>
</evidence>
<keyword evidence="5 6" id="KW-0472">Membrane</keyword>
<keyword evidence="3 6" id="KW-0812">Transmembrane</keyword>
<dbReference type="InterPro" id="IPR018385">
    <property type="entry name" value="C4_dicarb_anaerob_car-like"/>
</dbReference>
<keyword evidence="2" id="KW-1003">Cell membrane</keyword>
<feature type="transmembrane region" description="Helical" evidence="6">
    <location>
        <begin position="217"/>
        <end position="236"/>
    </location>
</feature>
<feature type="transmembrane region" description="Helical" evidence="6">
    <location>
        <begin position="177"/>
        <end position="196"/>
    </location>
</feature>
<comment type="subcellular location">
    <subcellularLocation>
        <location evidence="1">Cell membrane</location>
        <topology evidence="1">Multi-pass membrane protein</topology>
    </subcellularLocation>
</comment>
<evidence type="ECO:0000256" key="1">
    <source>
        <dbReference type="ARBA" id="ARBA00004651"/>
    </source>
</evidence>
<dbReference type="PANTHER" id="PTHR43652">
    <property type="entry name" value="BASIC AMINO ACID ANTIPORTER YFCC-RELATED"/>
    <property type="match status" value="1"/>
</dbReference>
<dbReference type="Pfam" id="PF03606">
    <property type="entry name" value="DcuC"/>
    <property type="match status" value="1"/>
</dbReference>
<dbReference type="InterPro" id="IPR051679">
    <property type="entry name" value="DASS-Related_Transporters"/>
</dbReference>